<accession>A0A1H6S4J9</accession>
<dbReference type="RefSeq" id="WP_092262445.1">
    <property type="nucleotide sequence ID" value="NZ_FNZA01000001.1"/>
</dbReference>
<dbReference type="CDD" id="cd00305">
    <property type="entry name" value="Cu-Zn_Superoxide_Dismutase"/>
    <property type="match status" value="1"/>
</dbReference>
<dbReference type="InterPro" id="IPR036423">
    <property type="entry name" value="SOD-like_Cu/Zn_dom_sf"/>
</dbReference>
<dbReference type="OrthoDB" id="9792957at2"/>
<dbReference type="GO" id="GO:0005507">
    <property type="term" value="F:copper ion binding"/>
    <property type="evidence" value="ECO:0007669"/>
    <property type="project" value="InterPro"/>
</dbReference>
<name>A0A1H6S4J9_9DEIO</name>
<dbReference type="STRING" id="856736.SAMN04488058_10154"/>
<dbReference type="AlphaFoldDB" id="A0A1H6S4J9"/>
<sequence length="186" mass="19031">MPSKALRSQALGGVLAGTLALLLTGCTDLGQPHARADLIDTEGKITGNVRLLPEIGGTRVLVEVSGLKPGQHGMHIHVNPSCDPGPDPSGNTIPFGAAGGHFDPGDSGNHDQPTTPNDQGHGGDLPMITVGTNGRGSANFKTTKVKMSGAESVLGRSVIIHADPDDYATDPAGNTGARERCGIFRS</sequence>
<feature type="region of interest" description="Disordered" evidence="2">
    <location>
        <begin position="81"/>
        <end position="122"/>
    </location>
</feature>
<dbReference type="PANTHER" id="PTHR10003">
    <property type="entry name" value="SUPEROXIDE DISMUTASE CU-ZN -RELATED"/>
    <property type="match status" value="1"/>
</dbReference>
<reference evidence="5" key="1">
    <citation type="submission" date="2016-10" db="EMBL/GenBank/DDBJ databases">
        <authorList>
            <person name="Varghese N."/>
            <person name="Submissions S."/>
        </authorList>
    </citation>
    <scope>NUCLEOTIDE SEQUENCE [LARGE SCALE GENOMIC DNA]</scope>
    <source>
        <strain evidence="5">CGMCC 1.10218</strain>
    </source>
</reference>
<dbReference type="SUPFAM" id="SSF49329">
    <property type="entry name" value="Cu,Zn superoxide dismutase-like"/>
    <property type="match status" value="1"/>
</dbReference>
<dbReference type="Pfam" id="PF00080">
    <property type="entry name" value="Sod_Cu"/>
    <property type="match status" value="1"/>
</dbReference>
<evidence type="ECO:0000259" key="3">
    <source>
        <dbReference type="Pfam" id="PF00080"/>
    </source>
</evidence>
<comment type="similarity">
    <text evidence="1">Belongs to the Cu-Zn superoxide dismutase family.</text>
</comment>
<dbReference type="InterPro" id="IPR024134">
    <property type="entry name" value="SOD_Cu/Zn_/chaperone"/>
</dbReference>
<dbReference type="InterPro" id="IPR018152">
    <property type="entry name" value="SOD_Cu/Zn_BS"/>
</dbReference>
<dbReference type="PROSITE" id="PS00087">
    <property type="entry name" value="SOD_CU_ZN_1"/>
    <property type="match status" value="1"/>
</dbReference>
<dbReference type="PRINTS" id="PR00068">
    <property type="entry name" value="CUZNDISMTASE"/>
</dbReference>
<evidence type="ECO:0000256" key="1">
    <source>
        <dbReference type="ARBA" id="ARBA00010457"/>
    </source>
</evidence>
<dbReference type="Gene3D" id="2.60.40.200">
    <property type="entry name" value="Superoxide dismutase, copper/zinc binding domain"/>
    <property type="match status" value="1"/>
</dbReference>
<evidence type="ECO:0000313" key="5">
    <source>
        <dbReference type="Proteomes" id="UP000199223"/>
    </source>
</evidence>
<dbReference type="EMBL" id="FNZA01000001">
    <property type="protein sequence ID" value="SEI58655.1"/>
    <property type="molecule type" value="Genomic_DNA"/>
</dbReference>
<keyword evidence="5" id="KW-1185">Reference proteome</keyword>
<gene>
    <name evidence="4" type="ORF">SAMN04488058_10154</name>
</gene>
<feature type="domain" description="Superoxide dismutase copper/zinc binding" evidence="3">
    <location>
        <begin position="46"/>
        <end position="183"/>
    </location>
</feature>
<proteinExistence type="inferred from homology"/>
<dbReference type="Proteomes" id="UP000199223">
    <property type="component" value="Unassembled WGS sequence"/>
</dbReference>
<protein>
    <submittedName>
        <fullName evidence="4">Superoxide dismutase, Cu-Zn family</fullName>
    </submittedName>
</protein>
<dbReference type="GO" id="GO:0006801">
    <property type="term" value="P:superoxide metabolic process"/>
    <property type="evidence" value="ECO:0007669"/>
    <property type="project" value="InterPro"/>
</dbReference>
<organism evidence="4 5">
    <name type="scientific">Deinococcus reticulitermitis</name>
    <dbReference type="NCBI Taxonomy" id="856736"/>
    <lineage>
        <taxon>Bacteria</taxon>
        <taxon>Thermotogati</taxon>
        <taxon>Deinococcota</taxon>
        <taxon>Deinococci</taxon>
        <taxon>Deinococcales</taxon>
        <taxon>Deinococcaceae</taxon>
        <taxon>Deinococcus</taxon>
    </lineage>
</organism>
<evidence type="ECO:0000256" key="2">
    <source>
        <dbReference type="SAM" id="MobiDB-lite"/>
    </source>
</evidence>
<dbReference type="InterPro" id="IPR001424">
    <property type="entry name" value="SOD_Cu_Zn_dom"/>
</dbReference>
<dbReference type="PROSITE" id="PS51257">
    <property type="entry name" value="PROKAR_LIPOPROTEIN"/>
    <property type="match status" value="1"/>
</dbReference>
<evidence type="ECO:0000313" key="4">
    <source>
        <dbReference type="EMBL" id="SEI58655.1"/>
    </source>
</evidence>